<organism evidence="1 2">
    <name type="scientific">Romanomermis culicivorax</name>
    <name type="common">Nematode worm</name>
    <dbReference type="NCBI Taxonomy" id="13658"/>
    <lineage>
        <taxon>Eukaryota</taxon>
        <taxon>Metazoa</taxon>
        <taxon>Ecdysozoa</taxon>
        <taxon>Nematoda</taxon>
        <taxon>Enoplea</taxon>
        <taxon>Dorylaimia</taxon>
        <taxon>Mermithida</taxon>
        <taxon>Mermithoidea</taxon>
        <taxon>Mermithidae</taxon>
        <taxon>Romanomermis</taxon>
    </lineage>
</organism>
<accession>A0A915JGJ5</accession>
<protein>
    <submittedName>
        <fullName evidence="2">Uncharacterized protein</fullName>
    </submittedName>
</protein>
<name>A0A915JGJ5_ROMCU</name>
<evidence type="ECO:0000313" key="2">
    <source>
        <dbReference type="WBParaSite" id="nRc.2.0.1.t25152-RA"/>
    </source>
</evidence>
<dbReference type="Proteomes" id="UP000887565">
    <property type="component" value="Unplaced"/>
</dbReference>
<proteinExistence type="predicted"/>
<keyword evidence="1" id="KW-1185">Reference proteome</keyword>
<reference evidence="2" key="1">
    <citation type="submission" date="2022-11" db="UniProtKB">
        <authorList>
            <consortium name="WormBaseParasite"/>
        </authorList>
    </citation>
    <scope>IDENTIFICATION</scope>
</reference>
<sequence length="343" mass="39434">MTMTFYNGSLQSSVYFPKSKGQLWIEFSKMLELFSTAHVLLHAFSERDQDHFALENEKITINGRQMLFSVLTSDAMDNFQCTAGYNVILIRLPLCEMEKPTRLERGFETLVIRSSRAMNFLIIDLTPVTDYVSEMSLNHGSIKITPALKEGLLNLSIVTTNLPGIQYNLGTILLLDILSDDWYKKVTIKGKIDFTLRLESSGNIMLIPRVFMSPLRSIVTIDENTVEEHQELLFQGRSLINYDFFKIHESILVITNARVDMMKSLVLASSSQPLLTVIVKNFRSSKMRSLKMKFDNDIEIHLGNLNRSKMTTSSDFMIKIERMASRLSQRAFLLRKDTRFRET</sequence>
<dbReference type="AlphaFoldDB" id="A0A915JGJ5"/>
<dbReference type="WBParaSite" id="nRc.2.0.1.t25152-RA">
    <property type="protein sequence ID" value="nRc.2.0.1.t25152-RA"/>
    <property type="gene ID" value="nRc.2.0.1.g25152"/>
</dbReference>
<evidence type="ECO:0000313" key="1">
    <source>
        <dbReference type="Proteomes" id="UP000887565"/>
    </source>
</evidence>